<feature type="compositionally biased region" description="Polar residues" evidence="1">
    <location>
        <begin position="70"/>
        <end position="84"/>
    </location>
</feature>
<evidence type="ECO:0000313" key="3">
    <source>
        <dbReference type="Proteomes" id="UP001608902"/>
    </source>
</evidence>
<dbReference type="AlphaFoldDB" id="A0ABD6ER11"/>
<protein>
    <submittedName>
        <fullName evidence="2">Uncharacterized protein</fullName>
    </submittedName>
</protein>
<keyword evidence="3" id="KW-1185">Reference proteome</keyword>
<feature type="compositionally biased region" description="Polar residues" evidence="1">
    <location>
        <begin position="99"/>
        <end position="109"/>
    </location>
</feature>
<evidence type="ECO:0000256" key="1">
    <source>
        <dbReference type="SAM" id="MobiDB-lite"/>
    </source>
</evidence>
<gene>
    <name evidence="2" type="ORF">AB6A40_008291</name>
</gene>
<organism evidence="2 3">
    <name type="scientific">Gnathostoma spinigerum</name>
    <dbReference type="NCBI Taxonomy" id="75299"/>
    <lineage>
        <taxon>Eukaryota</taxon>
        <taxon>Metazoa</taxon>
        <taxon>Ecdysozoa</taxon>
        <taxon>Nematoda</taxon>
        <taxon>Chromadorea</taxon>
        <taxon>Rhabditida</taxon>
        <taxon>Spirurina</taxon>
        <taxon>Gnathostomatomorpha</taxon>
        <taxon>Gnathostomatoidea</taxon>
        <taxon>Gnathostomatidae</taxon>
        <taxon>Gnathostoma</taxon>
    </lineage>
</organism>
<accession>A0ABD6ER11</accession>
<reference evidence="2 3" key="1">
    <citation type="submission" date="2024-08" db="EMBL/GenBank/DDBJ databases">
        <title>Gnathostoma spinigerum genome.</title>
        <authorList>
            <person name="Gonzalez-Bertolin B."/>
            <person name="Monzon S."/>
            <person name="Zaballos A."/>
            <person name="Jimenez P."/>
            <person name="Dekumyoy P."/>
            <person name="Varona S."/>
            <person name="Cuesta I."/>
            <person name="Sumanam S."/>
            <person name="Adisakwattana P."/>
            <person name="Gasser R.B."/>
            <person name="Hernandez-Gonzalez A."/>
            <person name="Young N.D."/>
            <person name="Perteguer M.J."/>
        </authorList>
    </citation>
    <scope>NUCLEOTIDE SEQUENCE [LARGE SCALE GENOMIC DNA]</scope>
    <source>
        <strain evidence="2">AL3</strain>
        <tissue evidence="2">Liver</tissue>
    </source>
</reference>
<dbReference type="Proteomes" id="UP001608902">
    <property type="component" value="Unassembled WGS sequence"/>
</dbReference>
<dbReference type="EMBL" id="JBGFUD010007483">
    <property type="protein sequence ID" value="MFH4981582.1"/>
    <property type="molecule type" value="Genomic_DNA"/>
</dbReference>
<name>A0ABD6ER11_9BILA</name>
<feature type="region of interest" description="Disordered" evidence="1">
    <location>
        <begin position="64"/>
        <end position="109"/>
    </location>
</feature>
<proteinExistence type="predicted"/>
<comment type="caution">
    <text evidence="2">The sequence shown here is derived from an EMBL/GenBank/DDBJ whole genome shotgun (WGS) entry which is preliminary data.</text>
</comment>
<sequence>MSPPHKSSYHLNYNEKCIGPAVGRLLLHPRPVRQISHATRAISSSQNSVYRNRAYLNKTGHQGEVVTPLSHRNSQSEESLSQGDNIPYPNHNADGMRDSTLTSSQCDDTDSSLAEMTYVAAGTAPSPRYNGNSPVVLCNSTSGGFAPTYPCTSVAGMNTFPSFGIRYVVQPQEVSRTVPSTSHPPVPR</sequence>
<evidence type="ECO:0000313" key="2">
    <source>
        <dbReference type="EMBL" id="MFH4981582.1"/>
    </source>
</evidence>